<dbReference type="AlphaFoldDB" id="A0AAG5DAD5"/>
<sequence>MMILGILSRRNLTTSDGLTNLFTFLVRACLFSQIKESNEQCESKGTFYNNATKLLLLLSYCCGFMSKFCSSSKMFKLTKTEYC</sequence>
<reference evidence="1" key="1">
    <citation type="submission" date="2024-04" db="UniProtKB">
        <authorList>
            <consortium name="EnsemblMetazoa"/>
        </authorList>
    </citation>
    <scope>IDENTIFICATION</scope>
    <source>
        <strain evidence="1">EBRO</strain>
    </source>
</reference>
<keyword evidence="2" id="KW-1185">Reference proteome</keyword>
<evidence type="ECO:0000313" key="2">
    <source>
        <dbReference type="Proteomes" id="UP000075880"/>
    </source>
</evidence>
<evidence type="ECO:0000313" key="1">
    <source>
        <dbReference type="EnsemblMetazoa" id="ENSAATROPP008156"/>
    </source>
</evidence>
<name>A0AAG5DAD5_ANOAO</name>
<accession>A0AAG5DAD5</accession>
<proteinExistence type="predicted"/>
<dbReference type="Proteomes" id="UP000075880">
    <property type="component" value="Unassembled WGS sequence"/>
</dbReference>
<dbReference type="EnsemblMetazoa" id="ENSAATROPT009029">
    <property type="protein sequence ID" value="ENSAATROPP008156"/>
    <property type="gene ID" value="ENSAATROPG007355"/>
</dbReference>
<protein>
    <submittedName>
        <fullName evidence="1">Uncharacterized protein</fullName>
    </submittedName>
</protein>
<organism evidence="1 2">
    <name type="scientific">Anopheles atroparvus</name>
    <name type="common">European mosquito</name>
    <dbReference type="NCBI Taxonomy" id="41427"/>
    <lineage>
        <taxon>Eukaryota</taxon>
        <taxon>Metazoa</taxon>
        <taxon>Ecdysozoa</taxon>
        <taxon>Arthropoda</taxon>
        <taxon>Hexapoda</taxon>
        <taxon>Insecta</taxon>
        <taxon>Pterygota</taxon>
        <taxon>Neoptera</taxon>
        <taxon>Endopterygota</taxon>
        <taxon>Diptera</taxon>
        <taxon>Nematocera</taxon>
        <taxon>Culicoidea</taxon>
        <taxon>Culicidae</taxon>
        <taxon>Anophelinae</taxon>
        <taxon>Anopheles</taxon>
    </lineage>
</organism>